<keyword evidence="6 7" id="KW-0067">ATP-binding</keyword>
<feature type="region of interest" description="Disordered" evidence="8">
    <location>
        <begin position="907"/>
        <end position="930"/>
    </location>
</feature>
<feature type="domain" description="Protein kinase" evidence="9">
    <location>
        <begin position="592"/>
        <end position="850"/>
    </location>
</feature>
<dbReference type="PROSITE" id="PS51285">
    <property type="entry name" value="AGC_KINASE_CTER"/>
    <property type="match status" value="1"/>
</dbReference>
<dbReference type="Pfam" id="PF10259">
    <property type="entry name" value="Rogdi_lz"/>
    <property type="match status" value="1"/>
</dbReference>
<evidence type="ECO:0000256" key="4">
    <source>
        <dbReference type="ARBA" id="ARBA00022741"/>
    </source>
</evidence>
<dbReference type="PANTHER" id="PTHR24351">
    <property type="entry name" value="RIBOSOMAL PROTEIN S6 KINASE"/>
    <property type="match status" value="1"/>
</dbReference>
<dbReference type="InterPro" id="IPR019494">
    <property type="entry name" value="FIST_C"/>
</dbReference>
<evidence type="ECO:0000256" key="6">
    <source>
        <dbReference type="ARBA" id="ARBA00022840"/>
    </source>
</evidence>
<dbReference type="InterPro" id="IPR017441">
    <property type="entry name" value="Protein_kinase_ATP_BS"/>
</dbReference>
<dbReference type="EMBL" id="JARQWQ010000001">
    <property type="protein sequence ID" value="KAK2574485.1"/>
    <property type="molecule type" value="Genomic_DNA"/>
</dbReference>
<dbReference type="Pfam" id="PF08495">
    <property type="entry name" value="FIST"/>
    <property type="match status" value="1"/>
</dbReference>
<organism evidence="11 12">
    <name type="scientific">Acropora cervicornis</name>
    <name type="common">Staghorn coral</name>
    <dbReference type="NCBI Taxonomy" id="6130"/>
    <lineage>
        <taxon>Eukaryota</taxon>
        <taxon>Metazoa</taxon>
        <taxon>Cnidaria</taxon>
        <taxon>Anthozoa</taxon>
        <taxon>Hexacorallia</taxon>
        <taxon>Scleractinia</taxon>
        <taxon>Astrocoeniina</taxon>
        <taxon>Acroporidae</taxon>
        <taxon>Acropora</taxon>
    </lineage>
</organism>
<dbReference type="InterPro" id="IPR028241">
    <property type="entry name" value="RAVE2/Rogdi"/>
</dbReference>
<protein>
    <submittedName>
        <fullName evidence="11">Ribosomal protein S6 kinase beta-1</fullName>
    </submittedName>
</protein>
<dbReference type="InterPro" id="IPR000961">
    <property type="entry name" value="AGC-kinase_C"/>
</dbReference>
<dbReference type="Pfam" id="PF00069">
    <property type="entry name" value="Pkinase"/>
    <property type="match status" value="1"/>
</dbReference>
<evidence type="ECO:0000256" key="1">
    <source>
        <dbReference type="ARBA" id="ARBA00022527"/>
    </source>
</evidence>
<dbReference type="InterPro" id="IPR017892">
    <property type="entry name" value="Pkinase_C"/>
</dbReference>
<feature type="binding site" evidence="7">
    <location>
        <position position="624"/>
    </location>
    <ligand>
        <name>ATP</name>
        <dbReference type="ChEBI" id="CHEBI:30616"/>
    </ligand>
</feature>
<dbReference type="GO" id="GO:0005524">
    <property type="term" value="F:ATP binding"/>
    <property type="evidence" value="ECO:0007669"/>
    <property type="project" value="UniProtKB-UniRule"/>
</dbReference>
<dbReference type="Pfam" id="PF00433">
    <property type="entry name" value="Pkinase_C"/>
    <property type="match status" value="1"/>
</dbReference>
<evidence type="ECO:0000256" key="2">
    <source>
        <dbReference type="ARBA" id="ARBA00022553"/>
    </source>
</evidence>
<evidence type="ECO:0000256" key="7">
    <source>
        <dbReference type="PROSITE-ProRule" id="PRU10141"/>
    </source>
</evidence>
<dbReference type="FunFam" id="3.30.200.20:FF:000587">
    <property type="entry name" value="Non-specific serine/threonine protein kinase"/>
    <property type="match status" value="1"/>
</dbReference>
<gene>
    <name evidence="11" type="ORF">P5673_000659</name>
</gene>
<evidence type="ECO:0000259" key="10">
    <source>
        <dbReference type="PROSITE" id="PS51285"/>
    </source>
</evidence>
<evidence type="ECO:0000313" key="12">
    <source>
        <dbReference type="Proteomes" id="UP001249851"/>
    </source>
</evidence>
<evidence type="ECO:0000256" key="3">
    <source>
        <dbReference type="ARBA" id="ARBA00022679"/>
    </source>
</evidence>
<keyword evidence="1" id="KW-0723">Serine/threonine-protein kinase</keyword>
<comment type="caution">
    <text evidence="11">The sequence shown here is derived from an EMBL/GenBank/DDBJ whole genome shotgun (WGS) entry which is preliminary data.</text>
</comment>
<dbReference type="InterPro" id="IPR013702">
    <property type="entry name" value="FIST_domain_N"/>
</dbReference>
<reference evidence="11" key="2">
    <citation type="journal article" date="2023" name="Science">
        <title>Genomic signatures of disease resistance in endangered staghorn corals.</title>
        <authorList>
            <person name="Vollmer S.V."/>
            <person name="Selwyn J.D."/>
            <person name="Despard B.A."/>
            <person name="Roesel C.L."/>
        </authorList>
    </citation>
    <scope>NUCLEOTIDE SEQUENCE</scope>
    <source>
        <strain evidence="11">K2</strain>
    </source>
</reference>
<keyword evidence="5 11" id="KW-0418">Kinase</keyword>
<sequence length="1006" mass="111660">MAEKGEEEDARVMRLEFEWLLREHVPKVLVQLSNILQECLKCLKLSHVNPEGPTGETQGDVKPQDYFILSTPNDTLKGYVAVEGENISKADFKFKLPKISSSGFSVSVRDRSPWKLKQIQDAINYLQLAVEKVEETKVNCSFSSGKEVSKVIDEVTNFLTKGKSRLSLPEKTTVLDMLTSGNQRVFKPGMPDEVVAYFCVNGDKLLLSVYTLTTLPFPPQGSVDCSIPRLHDSMLLFGAALRLCQQLKDKLSMDILGRRVMQFLQELPLLPAACILFVSRRPQYFEGRRDEVKSLLTLVKESLPRSCVLIGCVGAGIIGTGDNGVSEEVETAEGIALMLMPQTESASAHIINLGQTEVKTNRAFKSRWEKSLKVPLDGSMKCVFLLAKDDDVIGKVASGIWNACNRDESKSDVVILGGLSESFLMVNNEVKNSGVVGLSISGNVEALSMVHHGDTSESLQQTLKEMKQSGIPCDKNAKTACFMVSCIGRGEKIYGAKNVETGIFRKEFPDIPVLGFFGNGELGLDLHSCKAMAEVFPLDVNDQIDDEDLSDNEFEEGQLFDEPMENEESMETVAISEEIVNPKDEKVGPESFELLKVLGKGGYGKVFQVRKVDGRNKGKIFAMKVLKKAAIIRSHKDTAHTKAERNILEAVKHPFIVDLMYAFQTGGKLYLILEYLSGGELFMQLEREGIFMEDTACFYLAEIVLAMEHLHNQGIIYSVHFLQFNFCKFIFTGHVVLTDFGLCKEAVFENSLTHTFCGTIEYMAPEILTRSGHGKAVDWWSLGALMYDMLTGSPPFCGDSRKKTIDKILKGKLVLPPYLTVEAKDFLRKLLKRHPQARLGSGNDGTRPIKAGEDDVSQFDSKFTKQTPIDSPVDSMLSESADKIFQGFTYIAPSVMDSLNKEIPMSPWRYTRSPRKGTQPMSPAKIKENGSSQFGFEHSWQPNRAVNMPLVKTANMKVLDLNSSAAVAMDTSVESDRVPHVNENLLQCCNSSISHSAVTNSQLQMT</sequence>
<keyword evidence="4 7" id="KW-0547">Nucleotide-binding</keyword>
<keyword evidence="3" id="KW-0808">Transferase</keyword>
<accession>A0AAD9R7I9</accession>
<dbReference type="GO" id="GO:0004674">
    <property type="term" value="F:protein serine/threonine kinase activity"/>
    <property type="evidence" value="ECO:0007669"/>
    <property type="project" value="UniProtKB-KW"/>
</dbReference>
<dbReference type="AlphaFoldDB" id="A0AAD9R7I9"/>
<dbReference type="SMART" id="SM01204">
    <property type="entry name" value="FIST_C"/>
    <property type="match status" value="1"/>
</dbReference>
<dbReference type="PROSITE" id="PS00107">
    <property type="entry name" value="PROTEIN_KINASE_ATP"/>
    <property type="match status" value="1"/>
</dbReference>
<evidence type="ECO:0000259" key="9">
    <source>
        <dbReference type="PROSITE" id="PS50011"/>
    </source>
</evidence>
<dbReference type="InterPro" id="IPR000719">
    <property type="entry name" value="Prot_kinase_dom"/>
</dbReference>
<evidence type="ECO:0000256" key="5">
    <source>
        <dbReference type="ARBA" id="ARBA00022777"/>
    </source>
</evidence>
<keyword evidence="2" id="KW-0597">Phosphoprotein</keyword>
<evidence type="ECO:0000313" key="11">
    <source>
        <dbReference type="EMBL" id="KAK2574485.1"/>
    </source>
</evidence>
<name>A0AAD9R7I9_ACRCE</name>
<feature type="domain" description="AGC-kinase C-terminal" evidence="10">
    <location>
        <begin position="775"/>
        <end position="900"/>
    </location>
</feature>
<evidence type="ECO:0000256" key="8">
    <source>
        <dbReference type="SAM" id="MobiDB-lite"/>
    </source>
</evidence>
<dbReference type="PROSITE" id="PS50011">
    <property type="entry name" value="PROTEIN_KINASE_DOM"/>
    <property type="match status" value="1"/>
</dbReference>
<dbReference type="FunFam" id="1.10.510.10:FF:000048">
    <property type="entry name" value="Protein kinase C"/>
    <property type="match status" value="1"/>
</dbReference>
<proteinExistence type="predicted"/>
<dbReference type="Proteomes" id="UP001249851">
    <property type="component" value="Unassembled WGS sequence"/>
</dbReference>
<dbReference type="SUPFAM" id="SSF56112">
    <property type="entry name" value="Protein kinase-like (PK-like)"/>
    <property type="match status" value="1"/>
</dbReference>
<reference evidence="11" key="1">
    <citation type="journal article" date="2023" name="G3 (Bethesda)">
        <title>Whole genome assembly and annotation of the endangered Caribbean coral Acropora cervicornis.</title>
        <authorList>
            <person name="Selwyn J.D."/>
            <person name="Vollmer S.V."/>
        </authorList>
    </citation>
    <scope>NUCLEOTIDE SEQUENCE</scope>
    <source>
        <strain evidence="11">K2</strain>
    </source>
</reference>
<dbReference type="InterPro" id="IPR011009">
    <property type="entry name" value="Kinase-like_dom_sf"/>
</dbReference>
<keyword evidence="12" id="KW-1185">Reference proteome</keyword>
<dbReference type="Gene3D" id="3.30.200.20">
    <property type="entry name" value="Phosphorylase Kinase, domain 1"/>
    <property type="match status" value="1"/>
</dbReference>
<dbReference type="Gene3D" id="1.10.510.10">
    <property type="entry name" value="Transferase(Phosphotransferase) domain 1"/>
    <property type="match status" value="1"/>
</dbReference>